<feature type="compositionally biased region" description="Polar residues" evidence="9">
    <location>
        <begin position="1"/>
        <end position="16"/>
    </location>
</feature>
<dbReference type="BioCyc" id="BSUB633149:G1GM8-2175-MONOMER"/>
<dbReference type="Gene3D" id="3.90.1150.10">
    <property type="entry name" value="Aspartate Aminotransferase, domain 1"/>
    <property type="match status" value="1"/>
</dbReference>
<dbReference type="Pfam" id="PF00266">
    <property type="entry name" value="Aminotran_5"/>
    <property type="match status" value="1"/>
</dbReference>
<dbReference type="OrthoDB" id="9804366at2"/>
<evidence type="ECO:0000256" key="5">
    <source>
        <dbReference type="ARBA" id="ARBA00022898"/>
    </source>
</evidence>
<dbReference type="EC" id="2.8.1.7" evidence="3 8"/>
<gene>
    <name evidence="11" type="ordered locus">Bresu_2177</name>
</gene>
<dbReference type="eggNOG" id="COG0520">
    <property type="taxonomic scope" value="Bacteria"/>
</dbReference>
<dbReference type="PANTHER" id="PTHR43586">
    <property type="entry name" value="CYSTEINE DESULFURASE"/>
    <property type="match status" value="1"/>
</dbReference>
<dbReference type="InterPro" id="IPR010970">
    <property type="entry name" value="Cys_dSase_SufS"/>
</dbReference>
<feature type="domain" description="Aminotransferase class V" evidence="10">
    <location>
        <begin position="78"/>
        <end position="446"/>
    </location>
</feature>
<evidence type="ECO:0000256" key="2">
    <source>
        <dbReference type="ARBA" id="ARBA00010447"/>
    </source>
</evidence>
<dbReference type="NCBIfam" id="TIGR01979">
    <property type="entry name" value="sufS"/>
    <property type="match status" value="1"/>
</dbReference>
<sequence length="458" mass="48249">MADGATLNNPHPQSEATRGRGTARSGVEGATPDTVLASAPSTTSWSPSPAKGGGGFDVHAARAQFPILSRTVNGKPLVYLDSAASAQKPRAVIDALTAAMEGSYSNVHRGLHTLANETTEAFEQARETVARFLNAESPDQIVWTKGGTEAFNLVAAGLAQSLKPGDEIVTTQMEHHANIVPWSMLRDRLGIVLKWAPVLDDGSLDMAGLAALIGPRTKLVAVTHMSNVLGTVNDVRAVADLAHAAGALVLVDGCQGAVHCSPDVQALDCDFYVFTGHKLYGPTGIGGMYGKRAALEALPPYQGGGEMIATVTEDAVTYAGIPHRFEAGTPPILEAIGLGAALEWFMAFDRQAVAAHERALYDHVVARLSGLNWLRIIGEAPGKGAILTFTVEGAHAHDVAQILDRYGVAVRAGLHCAEPLSKRFGITSSARASFALYNTVEDADAFVDALIKAREFFV</sequence>
<dbReference type="FunCoup" id="D9QJC6">
    <property type="interactions" value="487"/>
</dbReference>
<evidence type="ECO:0000256" key="1">
    <source>
        <dbReference type="ARBA" id="ARBA00001933"/>
    </source>
</evidence>
<feature type="compositionally biased region" description="Low complexity" evidence="9">
    <location>
        <begin position="37"/>
        <end position="50"/>
    </location>
</feature>
<dbReference type="PROSITE" id="PS00595">
    <property type="entry name" value="AA_TRANSFER_CLASS_5"/>
    <property type="match status" value="1"/>
</dbReference>
<dbReference type="RefSeq" id="WP_013269588.1">
    <property type="nucleotide sequence ID" value="NC_014375.1"/>
</dbReference>
<dbReference type="SUPFAM" id="SSF53383">
    <property type="entry name" value="PLP-dependent transferases"/>
    <property type="match status" value="1"/>
</dbReference>
<dbReference type="InterPro" id="IPR020578">
    <property type="entry name" value="Aminotrans_V_PyrdxlP_BS"/>
</dbReference>
<evidence type="ECO:0000256" key="4">
    <source>
        <dbReference type="ARBA" id="ARBA00022679"/>
    </source>
</evidence>
<dbReference type="InterPro" id="IPR000192">
    <property type="entry name" value="Aminotrans_V_dom"/>
</dbReference>
<reference evidence="12" key="1">
    <citation type="journal article" date="2011" name="J. Bacteriol.">
        <title>Genome sequences of eight morphologically diverse alphaproteobacteria.</title>
        <authorList>
            <consortium name="US DOE Joint Genome Institute"/>
            <person name="Brown P.J."/>
            <person name="Kysela D.T."/>
            <person name="Buechlein A."/>
            <person name="Hemmerich C."/>
            <person name="Brun Y.V."/>
        </authorList>
    </citation>
    <scope>NUCLEOTIDE SEQUENCE [LARGE SCALE GENOMIC DNA]</scope>
    <source>
        <strain evidence="12">ATCC 15264 / DSM 4735 / LMG 14903 / NBRC 16000 / CB 81</strain>
    </source>
</reference>
<evidence type="ECO:0000313" key="11">
    <source>
        <dbReference type="EMBL" id="ADL01487.1"/>
    </source>
</evidence>
<keyword evidence="4 8" id="KW-0808">Transferase</keyword>
<dbReference type="KEGG" id="bsb:Bresu_2177"/>
<dbReference type="GO" id="GO:0030170">
    <property type="term" value="F:pyridoxal phosphate binding"/>
    <property type="evidence" value="ECO:0007669"/>
    <property type="project" value="UniProtKB-UniRule"/>
</dbReference>
<dbReference type="InterPro" id="IPR015422">
    <property type="entry name" value="PyrdxlP-dep_Trfase_small"/>
</dbReference>
<comment type="cofactor">
    <cofactor evidence="1 7">
        <name>pyridoxal 5'-phosphate</name>
        <dbReference type="ChEBI" id="CHEBI:597326"/>
    </cofactor>
</comment>
<dbReference type="Gene3D" id="3.40.640.10">
    <property type="entry name" value="Type I PLP-dependent aspartate aminotransferase-like (Major domain)"/>
    <property type="match status" value="1"/>
</dbReference>
<dbReference type="CDD" id="cd06453">
    <property type="entry name" value="SufS_like"/>
    <property type="match status" value="1"/>
</dbReference>
<dbReference type="InParanoid" id="D9QJC6"/>
<evidence type="ECO:0000256" key="7">
    <source>
        <dbReference type="RuleBase" id="RU004504"/>
    </source>
</evidence>
<dbReference type="GO" id="GO:0006534">
    <property type="term" value="P:cysteine metabolic process"/>
    <property type="evidence" value="ECO:0007669"/>
    <property type="project" value="UniProtKB-UniRule"/>
</dbReference>
<dbReference type="HOGENOM" id="CLU_003433_2_5_5"/>
<keyword evidence="5 8" id="KW-0663">Pyridoxal phosphate</keyword>
<accession>D9QJC6</accession>
<protein>
    <recommendedName>
        <fullName evidence="3 8">Cysteine desulfurase</fullName>
        <ecNumber evidence="3 8">2.8.1.7</ecNumber>
    </recommendedName>
</protein>
<name>D9QJC6_BRESC</name>
<organism evidence="11 12">
    <name type="scientific">Brevundimonas subvibrioides (strain ATCC 15264 / DSM 4735 / LMG 14903 / NBRC 16000 / CB 81)</name>
    <name type="common">Caulobacter subvibrioides</name>
    <dbReference type="NCBI Taxonomy" id="633149"/>
    <lineage>
        <taxon>Bacteria</taxon>
        <taxon>Pseudomonadati</taxon>
        <taxon>Pseudomonadota</taxon>
        <taxon>Alphaproteobacteria</taxon>
        <taxon>Caulobacterales</taxon>
        <taxon>Caulobacteraceae</taxon>
        <taxon>Brevundimonas</taxon>
    </lineage>
</organism>
<feature type="region of interest" description="Disordered" evidence="9">
    <location>
        <begin position="1"/>
        <end position="53"/>
    </location>
</feature>
<keyword evidence="12" id="KW-1185">Reference proteome</keyword>
<evidence type="ECO:0000256" key="6">
    <source>
        <dbReference type="ARBA" id="ARBA00050776"/>
    </source>
</evidence>
<dbReference type="EMBL" id="CP002102">
    <property type="protein sequence ID" value="ADL01487.1"/>
    <property type="molecule type" value="Genomic_DNA"/>
</dbReference>
<evidence type="ECO:0000256" key="8">
    <source>
        <dbReference type="RuleBase" id="RU004506"/>
    </source>
</evidence>
<evidence type="ECO:0000256" key="9">
    <source>
        <dbReference type="SAM" id="MobiDB-lite"/>
    </source>
</evidence>
<dbReference type="InterPro" id="IPR015424">
    <property type="entry name" value="PyrdxlP-dep_Trfase"/>
</dbReference>
<evidence type="ECO:0000259" key="10">
    <source>
        <dbReference type="Pfam" id="PF00266"/>
    </source>
</evidence>
<proteinExistence type="inferred from homology"/>
<dbReference type="GO" id="GO:0031071">
    <property type="term" value="F:cysteine desulfurase activity"/>
    <property type="evidence" value="ECO:0007669"/>
    <property type="project" value="UniProtKB-UniRule"/>
</dbReference>
<comment type="similarity">
    <text evidence="2 8">Belongs to the class-V pyridoxal-phosphate-dependent aminotransferase family. Csd subfamily.</text>
</comment>
<evidence type="ECO:0000313" key="12">
    <source>
        <dbReference type="Proteomes" id="UP000002696"/>
    </source>
</evidence>
<dbReference type="STRING" id="633149.Bresu_2177"/>
<evidence type="ECO:0000256" key="3">
    <source>
        <dbReference type="ARBA" id="ARBA00012239"/>
    </source>
</evidence>
<dbReference type="AlphaFoldDB" id="D9QJC6"/>
<comment type="function">
    <text evidence="8">Catalyzes the removal of elemental sulfur and selenium atoms from L-cysteine, L-cystine, L-selenocysteine, and L-selenocystine to produce L-alanine.</text>
</comment>
<dbReference type="Proteomes" id="UP000002696">
    <property type="component" value="Chromosome"/>
</dbReference>
<dbReference type="PANTHER" id="PTHR43586:SF8">
    <property type="entry name" value="CYSTEINE DESULFURASE 1, CHLOROPLASTIC"/>
    <property type="match status" value="1"/>
</dbReference>
<dbReference type="InterPro" id="IPR015421">
    <property type="entry name" value="PyrdxlP-dep_Trfase_major"/>
</dbReference>
<comment type="catalytic activity">
    <reaction evidence="6 8">
        <text>(sulfur carrier)-H + L-cysteine = (sulfur carrier)-SH + L-alanine</text>
        <dbReference type="Rhea" id="RHEA:43892"/>
        <dbReference type="Rhea" id="RHEA-COMP:14737"/>
        <dbReference type="Rhea" id="RHEA-COMP:14739"/>
        <dbReference type="ChEBI" id="CHEBI:29917"/>
        <dbReference type="ChEBI" id="CHEBI:35235"/>
        <dbReference type="ChEBI" id="CHEBI:57972"/>
        <dbReference type="ChEBI" id="CHEBI:64428"/>
        <dbReference type="EC" id="2.8.1.7"/>
    </reaction>
</comment>